<dbReference type="RefSeq" id="WP_380748331.1">
    <property type="nucleotide sequence ID" value="NZ_JBHSRF010000007.1"/>
</dbReference>
<evidence type="ECO:0000313" key="1">
    <source>
        <dbReference type="EMBL" id="MFC6080977.1"/>
    </source>
</evidence>
<dbReference type="Proteomes" id="UP001596137">
    <property type="component" value="Unassembled WGS sequence"/>
</dbReference>
<organism evidence="1 2">
    <name type="scientific">Sphaerisporangium aureirubrum</name>
    <dbReference type="NCBI Taxonomy" id="1544736"/>
    <lineage>
        <taxon>Bacteria</taxon>
        <taxon>Bacillati</taxon>
        <taxon>Actinomycetota</taxon>
        <taxon>Actinomycetes</taxon>
        <taxon>Streptosporangiales</taxon>
        <taxon>Streptosporangiaceae</taxon>
        <taxon>Sphaerisporangium</taxon>
    </lineage>
</organism>
<sequence length="103" mass="11805">MTRRNSPVRRVTVIVEQNGDVQAWQTGYLENEGVTVSWDLKLPEPRWPGWPELVSEKNARHRFAVEVNRGNGKIKEAKGAEQVTRTLAKLLRRITAATEERRA</sequence>
<dbReference type="EMBL" id="JBHSRF010000007">
    <property type="protein sequence ID" value="MFC6080977.1"/>
    <property type="molecule type" value="Genomic_DNA"/>
</dbReference>
<proteinExistence type="predicted"/>
<accession>A0ABW1NEL4</accession>
<comment type="caution">
    <text evidence="1">The sequence shown here is derived from an EMBL/GenBank/DDBJ whole genome shotgun (WGS) entry which is preliminary data.</text>
</comment>
<evidence type="ECO:0000313" key="2">
    <source>
        <dbReference type="Proteomes" id="UP001596137"/>
    </source>
</evidence>
<gene>
    <name evidence="1" type="ORF">ACFP1K_07380</name>
</gene>
<name>A0ABW1NEL4_9ACTN</name>
<protein>
    <submittedName>
        <fullName evidence="1">Uncharacterized protein</fullName>
    </submittedName>
</protein>
<reference evidence="2" key="1">
    <citation type="journal article" date="2019" name="Int. J. Syst. Evol. Microbiol.">
        <title>The Global Catalogue of Microorganisms (GCM) 10K type strain sequencing project: providing services to taxonomists for standard genome sequencing and annotation.</title>
        <authorList>
            <consortium name="The Broad Institute Genomics Platform"/>
            <consortium name="The Broad Institute Genome Sequencing Center for Infectious Disease"/>
            <person name="Wu L."/>
            <person name="Ma J."/>
        </authorList>
    </citation>
    <scope>NUCLEOTIDE SEQUENCE [LARGE SCALE GENOMIC DNA]</scope>
    <source>
        <strain evidence="2">JCM 30346</strain>
    </source>
</reference>
<keyword evidence="2" id="KW-1185">Reference proteome</keyword>